<reference evidence="2 3" key="1">
    <citation type="submission" date="2017-10" db="EMBL/GenBank/DDBJ databases">
        <title>Comparative genomics between pathogenic Norcardia.</title>
        <authorList>
            <person name="Zeng L."/>
        </authorList>
    </citation>
    <scope>NUCLEOTIDE SEQUENCE [LARGE SCALE GENOMIC DNA]</scope>
    <source>
        <strain evidence="2 3">NC_YFY_NT001</strain>
    </source>
</reference>
<gene>
    <name evidence="2" type="ORF">CRH09_31100</name>
</gene>
<proteinExistence type="predicted"/>
<name>A0A291RRP8_9NOCA</name>
<dbReference type="GeneID" id="88361728"/>
<accession>A0A291RRP8</accession>
<keyword evidence="2" id="KW-0238">DNA-binding</keyword>
<sequence length="66" mass="7981">MNEHRDNADDEWLTTEEVARRLKVPCKTLATWASAHKGPPYARIGRFRRYRRLDLIEWESRQVRDL</sequence>
<dbReference type="AlphaFoldDB" id="A0A291RRP8"/>
<protein>
    <submittedName>
        <fullName evidence="2">DNA-binding protein</fullName>
    </submittedName>
</protein>
<feature type="domain" description="Helix-turn-helix" evidence="1">
    <location>
        <begin position="12"/>
        <end position="61"/>
    </location>
</feature>
<evidence type="ECO:0000313" key="2">
    <source>
        <dbReference type="EMBL" id="ATL69970.1"/>
    </source>
</evidence>
<evidence type="ECO:0000313" key="3">
    <source>
        <dbReference type="Proteomes" id="UP000221961"/>
    </source>
</evidence>
<dbReference type="KEGG" id="ntp:CRH09_31100"/>
<dbReference type="GO" id="GO:0003677">
    <property type="term" value="F:DNA binding"/>
    <property type="evidence" value="ECO:0007669"/>
    <property type="project" value="UniProtKB-KW"/>
</dbReference>
<evidence type="ECO:0000259" key="1">
    <source>
        <dbReference type="Pfam" id="PF12728"/>
    </source>
</evidence>
<dbReference type="EMBL" id="CP023778">
    <property type="protein sequence ID" value="ATL69970.1"/>
    <property type="molecule type" value="Genomic_DNA"/>
</dbReference>
<dbReference type="Pfam" id="PF12728">
    <property type="entry name" value="HTH_17"/>
    <property type="match status" value="1"/>
</dbReference>
<dbReference type="RefSeq" id="WP_098696973.1">
    <property type="nucleotide sequence ID" value="NZ_CP023778.1"/>
</dbReference>
<dbReference type="SUPFAM" id="SSF46955">
    <property type="entry name" value="Putative DNA-binding domain"/>
    <property type="match status" value="1"/>
</dbReference>
<dbReference type="Proteomes" id="UP000221961">
    <property type="component" value="Chromosome"/>
</dbReference>
<dbReference type="InterPro" id="IPR009061">
    <property type="entry name" value="DNA-bd_dom_put_sf"/>
</dbReference>
<organism evidence="2 3">
    <name type="scientific">Nocardia terpenica</name>
    <dbReference type="NCBI Taxonomy" id="455432"/>
    <lineage>
        <taxon>Bacteria</taxon>
        <taxon>Bacillati</taxon>
        <taxon>Actinomycetota</taxon>
        <taxon>Actinomycetes</taxon>
        <taxon>Mycobacteriales</taxon>
        <taxon>Nocardiaceae</taxon>
        <taxon>Nocardia</taxon>
    </lineage>
</organism>
<dbReference type="InterPro" id="IPR041657">
    <property type="entry name" value="HTH_17"/>
</dbReference>